<proteinExistence type="predicted"/>
<dbReference type="EMBL" id="CP071090">
    <property type="protein sequence ID" value="QSQ23037.1"/>
    <property type="molecule type" value="Genomic_DNA"/>
</dbReference>
<dbReference type="PROSITE" id="PS51257">
    <property type="entry name" value="PROKAR_LIPOPROTEIN"/>
    <property type="match status" value="1"/>
</dbReference>
<dbReference type="RefSeq" id="WP_206724613.1">
    <property type="nucleotide sequence ID" value="NZ_CP071090.1"/>
</dbReference>
<evidence type="ECO:0000313" key="2">
    <source>
        <dbReference type="EMBL" id="QSQ23037.1"/>
    </source>
</evidence>
<keyword evidence="2" id="KW-0723">Serine/threonine-protein kinase</keyword>
<protein>
    <submittedName>
        <fullName evidence="2">Serine/threonine protein kinase</fullName>
    </submittedName>
</protein>
<name>A0ABX7NVW6_9BACT</name>
<evidence type="ECO:0000256" key="1">
    <source>
        <dbReference type="SAM" id="SignalP"/>
    </source>
</evidence>
<evidence type="ECO:0000313" key="3">
    <source>
        <dbReference type="Proteomes" id="UP000662747"/>
    </source>
</evidence>
<feature type="chain" id="PRO_5045973234" evidence="1">
    <location>
        <begin position="23"/>
        <end position="162"/>
    </location>
</feature>
<keyword evidence="3" id="KW-1185">Reference proteome</keyword>
<feature type="signal peptide" evidence="1">
    <location>
        <begin position="1"/>
        <end position="22"/>
    </location>
</feature>
<keyword evidence="2" id="KW-0418">Kinase</keyword>
<reference evidence="2 3" key="1">
    <citation type="submission" date="2021-02" db="EMBL/GenBank/DDBJ databases">
        <title>De Novo genome assembly of isolated myxobacteria.</title>
        <authorList>
            <person name="Stevens D.C."/>
        </authorList>
    </citation>
    <scope>NUCLEOTIDE SEQUENCE [LARGE SCALE GENOMIC DNA]</scope>
    <source>
        <strain evidence="3">SCPEA02</strain>
    </source>
</reference>
<gene>
    <name evidence="2" type="ORF">JY651_49465</name>
</gene>
<sequence length="162" mass="17363">MCSTKATALIALVATSTGFGCAGSGVSLRADGSPGPEDCPKKALEAMRILQLRPGESSRAEIDANQSRQEPLTVYEGPVESFLTDELGYFVAGTRLYGRIWTRGPNVVIRYYEARPLDGDTVPICAVARLSYGGLKKKSSPAPGIAVLEFSNTPIYIVDSFR</sequence>
<dbReference type="GO" id="GO:0004674">
    <property type="term" value="F:protein serine/threonine kinase activity"/>
    <property type="evidence" value="ECO:0007669"/>
    <property type="project" value="UniProtKB-KW"/>
</dbReference>
<organism evidence="2 3">
    <name type="scientific">Pyxidicoccus parkwayensis</name>
    <dbReference type="NCBI Taxonomy" id="2813578"/>
    <lineage>
        <taxon>Bacteria</taxon>
        <taxon>Pseudomonadati</taxon>
        <taxon>Myxococcota</taxon>
        <taxon>Myxococcia</taxon>
        <taxon>Myxococcales</taxon>
        <taxon>Cystobacterineae</taxon>
        <taxon>Myxococcaceae</taxon>
        <taxon>Pyxidicoccus</taxon>
    </lineage>
</organism>
<keyword evidence="1" id="KW-0732">Signal</keyword>
<accession>A0ABX7NVW6</accession>
<keyword evidence="2" id="KW-0808">Transferase</keyword>
<dbReference type="Proteomes" id="UP000662747">
    <property type="component" value="Chromosome"/>
</dbReference>